<proteinExistence type="predicted"/>
<feature type="transmembrane region" description="Helical" evidence="1">
    <location>
        <begin position="59"/>
        <end position="81"/>
    </location>
</feature>
<dbReference type="Proteomes" id="UP001518925">
    <property type="component" value="Unassembled WGS sequence"/>
</dbReference>
<keyword evidence="1" id="KW-0472">Membrane</keyword>
<dbReference type="Pfam" id="PF06161">
    <property type="entry name" value="DUF975"/>
    <property type="match status" value="1"/>
</dbReference>
<protein>
    <submittedName>
        <fullName evidence="2">DUF975 family protein</fullName>
    </submittedName>
</protein>
<accession>A0ABS2DKH3</accession>
<dbReference type="PANTHER" id="PTHR40076:SF1">
    <property type="entry name" value="MEMBRANE PROTEIN"/>
    <property type="match status" value="1"/>
</dbReference>
<reference evidence="2 3" key="1">
    <citation type="submission" date="2021-02" db="EMBL/GenBank/DDBJ databases">
        <title>Bacillus sp. RD4P76, an endophyte from a halophyte.</title>
        <authorList>
            <person name="Sun J.-Q."/>
        </authorList>
    </citation>
    <scope>NUCLEOTIDE SEQUENCE [LARGE SCALE GENOMIC DNA]</scope>
    <source>
        <strain evidence="2 3">RD4P76</strain>
    </source>
</reference>
<feature type="transmembrane region" description="Helical" evidence="1">
    <location>
        <begin position="170"/>
        <end position="194"/>
    </location>
</feature>
<name>A0ABS2DKH3_9BACI</name>
<evidence type="ECO:0000256" key="1">
    <source>
        <dbReference type="SAM" id="Phobius"/>
    </source>
</evidence>
<evidence type="ECO:0000313" key="2">
    <source>
        <dbReference type="EMBL" id="MBM6618974.1"/>
    </source>
</evidence>
<organism evidence="2 3">
    <name type="scientific">Bacillus suaedaesalsae</name>
    <dbReference type="NCBI Taxonomy" id="2810349"/>
    <lineage>
        <taxon>Bacteria</taxon>
        <taxon>Bacillati</taxon>
        <taxon>Bacillota</taxon>
        <taxon>Bacilli</taxon>
        <taxon>Bacillales</taxon>
        <taxon>Bacillaceae</taxon>
        <taxon>Bacillus</taxon>
    </lineage>
</organism>
<sequence length="234" mass="26866">MINSEIKREARLSLSSNWGKAVGATLVALFLQTFIIYIYEFLLVGVLDVSETIFSIAHPLFTLVHTIVIVPLTFGVAWFYLQLVRKEETKVSHMFQTYKSGKLAVDSFMLQFLTGLLTMLWTLLLIIPGIIKSIAYSQTVYVYRDNPHINYSDAITESRRLMDGHKWDFVVLHLSFIGWFILSIFTLGIGMLWIMPYMQASKAAFYEELKREKGEFTINSPKIKSIEVNTTESI</sequence>
<dbReference type="RefSeq" id="WP_204204320.1">
    <property type="nucleotide sequence ID" value="NZ_JAFELM010000036.1"/>
</dbReference>
<evidence type="ECO:0000313" key="3">
    <source>
        <dbReference type="Proteomes" id="UP001518925"/>
    </source>
</evidence>
<dbReference type="PANTHER" id="PTHR40076">
    <property type="entry name" value="MEMBRANE PROTEIN-RELATED"/>
    <property type="match status" value="1"/>
</dbReference>
<gene>
    <name evidence="2" type="ORF">JR050_14990</name>
</gene>
<feature type="transmembrane region" description="Helical" evidence="1">
    <location>
        <begin position="21"/>
        <end position="39"/>
    </location>
</feature>
<comment type="caution">
    <text evidence="2">The sequence shown here is derived from an EMBL/GenBank/DDBJ whole genome shotgun (WGS) entry which is preliminary data.</text>
</comment>
<dbReference type="InterPro" id="IPR010380">
    <property type="entry name" value="DUF975"/>
</dbReference>
<keyword evidence="1" id="KW-1133">Transmembrane helix</keyword>
<keyword evidence="1" id="KW-0812">Transmembrane</keyword>
<keyword evidence="3" id="KW-1185">Reference proteome</keyword>
<dbReference type="EMBL" id="JAFELM010000036">
    <property type="protein sequence ID" value="MBM6618974.1"/>
    <property type="molecule type" value="Genomic_DNA"/>
</dbReference>
<feature type="transmembrane region" description="Helical" evidence="1">
    <location>
        <begin position="108"/>
        <end position="131"/>
    </location>
</feature>